<feature type="region of interest" description="Disordered" evidence="1">
    <location>
        <begin position="999"/>
        <end position="1027"/>
    </location>
</feature>
<evidence type="ECO:0000313" key="3">
    <source>
        <dbReference type="EMBL" id="PNS15296.1"/>
    </source>
</evidence>
<keyword evidence="4" id="KW-1185">Reference proteome</keyword>
<feature type="region of interest" description="Disordered" evidence="1">
    <location>
        <begin position="154"/>
        <end position="178"/>
    </location>
</feature>
<dbReference type="Pfam" id="PF08457">
    <property type="entry name" value="Sfi1"/>
    <property type="match status" value="1"/>
</dbReference>
<protein>
    <recommendedName>
        <fullName evidence="2">Sfi1 spindle body domain-containing protein</fullName>
    </recommendedName>
</protein>
<dbReference type="Proteomes" id="UP000243797">
    <property type="component" value="Unassembled WGS sequence"/>
</dbReference>
<organism evidence="3 4">
    <name type="scientific">Sphaceloma murrayae</name>
    <dbReference type="NCBI Taxonomy" id="2082308"/>
    <lineage>
        <taxon>Eukaryota</taxon>
        <taxon>Fungi</taxon>
        <taxon>Dikarya</taxon>
        <taxon>Ascomycota</taxon>
        <taxon>Pezizomycotina</taxon>
        <taxon>Dothideomycetes</taxon>
        <taxon>Dothideomycetidae</taxon>
        <taxon>Myriangiales</taxon>
        <taxon>Elsinoaceae</taxon>
        <taxon>Sphaceloma</taxon>
    </lineage>
</organism>
<proteinExistence type="predicted"/>
<evidence type="ECO:0000313" key="4">
    <source>
        <dbReference type="Proteomes" id="UP000243797"/>
    </source>
</evidence>
<accession>A0A2K1QJH7</accession>
<feature type="domain" description="Sfi1 spindle body" evidence="2">
    <location>
        <begin position="260"/>
        <end position="817"/>
    </location>
</feature>
<sequence length="1027" mass="118220">MPTQEVIDLLSQFDDEEVEIIYEIANLAQQSQQRPIRALHNAFDQILPETRTDPGRHSKLFRFISHAGNELARDGRSGLVKRFRALLAHLDVHLVTEGDDDGSELTLSDVRDERVVPRTGSSLAHSNRRRASFNDSNLDTTWISVDRLAGLDGTQKGPKHTLLAKQKSSRTRSASTDHHPVFRFTADNADDPVKSGQLQDDAHSIYFAKVARRFLWLWQARTRQARRRQQDLLQMVTNHDQRILAKQSFAELRDALLGSRLRQQQERRAVRARNLFLLTKAFTHWAQAASDEVVRTSVAKRHILRTRYFNAWRHMTTLDDLKCRSFGMSKWFGLWRSKTDTISTERSVATDFRRMHISVRYFRHWFFTICDRRAPTWKESRLLSSMLTKWRSRRDQLKTWSLAADGRHNVSLLKSHLASMRGRVLMTYDLETIAVNARRRQALTSHVRLWRRKTMFRPNEARASAAKDSRLASKALSSWKAVTEMIRRAKIINQSRHLARALTCWNEHLRTRILQSKINDRMQLQTLYKWVIEERHILFERIKDQRQKSMALQILRARIATRRFQLEESSQILVHNTAVRLEQHALIRLHASFRQRERDVATAVEFRNSKTLPRSMEHLKSQSIDTRQLNRKAGLARTYFLSTSTLKRWREATTESRKARRREAYVTIRRQHKTASTRRCLAAVNRVAKRLDDLRSRARQAEERKVQSVAVLCLDRWDAAVARHHADIQRADRMASQYRLQDALTALGEHLSKVTNARRQAEIFEQVVRERLASKMLKTLSDSAFLLRRQVDTAIAWRIRRFAQHQREMIRYWLSKAQGRKALDGVGDPDSPTKTPTMRASKTSKRASEVTHSSEQPLYRPGLPNKGQGDGWPHPDDLAEDTFALDQSNIIVSNLTPGYLRTPSRRTARTRARFRAIPNLSTSNASGAIGALDFGSSVLGSTTPAPYVPGGLDDMSSLTPQVTPFQRKLRAGGYQNNSTPHSGLGLTRGFAAATRELGTDRSVRFHEEMEEDDGASASRVEDSPSRT</sequence>
<dbReference type="InterPro" id="IPR013665">
    <property type="entry name" value="Sfi1_dom"/>
</dbReference>
<evidence type="ECO:0000259" key="2">
    <source>
        <dbReference type="Pfam" id="PF08457"/>
    </source>
</evidence>
<dbReference type="EMBL" id="NKHZ01000077">
    <property type="protein sequence ID" value="PNS15296.1"/>
    <property type="molecule type" value="Genomic_DNA"/>
</dbReference>
<evidence type="ECO:0000256" key="1">
    <source>
        <dbReference type="SAM" id="MobiDB-lite"/>
    </source>
</evidence>
<dbReference type="STRING" id="2082308.A0A2K1QJH7"/>
<dbReference type="InParanoid" id="A0A2K1QJH7"/>
<feature type="compositionally biased region" description="Polar residues" evidence="1">
    <location>
        <begin position="832"/>
        <end position="841"/>
    </location>
</feature>
<feature type="region of interest" description="Disordered" evidence="1">
    <location>
        <begin position="822"/>
        <end position="873"/>
    </location>
</feature>
<reference evidence="3 4" key="1">
    <citation type="submission" date="2017-06" db="EMBL/GenBank/DDBJ databases">
        <title>Draft genome sequence of a variant of Elsinoe murrayae.</title>
        <authorList>
            <person name="Cheng Q."/>
        </authorList>
    </citation>
    <scope>NUCLEOTIDE SEQUENCE [LARGE SCALE GENOMIC DNA]</scope>
    <source>
        <strain evidence="3 4">CQ-2017a</strain>
    </source>
</reference>
<comment type="caution">
    <text evidence="3">The sequence shown here is derived from an EMBL/GenBank/DDBJ whole genome shotgun (WGS) entry which is preliminary data.</text>
</comment>
<gene>
    <name evidence="3" type="ORF">CAC42_5467</name>
</gene>
<dbReference type="OrthoDB" id="5215300at2759"/>
<dbReference type="AlphaFoldDB" id="A0A2K1QJH7"/>
<name>A0A2K1QJH7_9PEZI</name>